<keyword evidence="11" id="KW-1185">Reference proteome</keyword>
<dbReference type="GO" id="GO:0060326">
    <property type="term" value="P:cell chemotaxis"/>
    <property type="evidence" value="ECO:0007669"/>
    <property type="project" value="TreeGrafter"/>
</dbReference>
<proteinExistence type="predicted"/>
<dbReference type="InterPro" id="IPR050119">
    <property type="entry name" value="CCR1-9-like"/>
</dbReference>
<feature type="transmembrane region" description="Helical" evidence="8">
    <location>
        <begin position="194"/>
        <end position="217"/>
    </location>
</feature>
<dbReference type="GO" id="GO:0019722">
    <property type="term" value="P:calcium-mediated signaling"/>
    <property type="evidence" value="ECO:0007669"/>
    <property type="project" value="TreeGrafter"/>
</dbReference>
<dbReference type="InterPro" id="IPR017452">
    <property type="entry name" value="GPCR_Rhodpsn_7TM"/>
</dbReference>
<keyword evidence="4" id="KW-0297">G-protein coupled receptor</keyword>
<dbReference type="SUPFAM" id="SSF81321">
    <property type="entry name" value="Family A G protein-coupled receptor-like"/>
    <property type="match status" value="1"/>
</dbReference>
<keyword evidence="7" id="KW-0807">Transducer</keyword>
<dbReference type="GO" id="GO:0019957">
    <property type="term" value="F:C-C chemokine binding"/>
    <property type="evidence" value="ECO:0007669"/>
    <property type="project" value="TreeGrafter"/>
</dbReference>
<evidence type="ECO:0000313" key="11">
    <source>
        <dbReference type="Proteomes" id="UP000727407"/>
    </source>
</evidence>
<feature type="domain" description="G-protein coupled receptors family 1 profile" evidence="9">
    <location>
        <begin position="50"/>
        <end position="292"/>
    </location>
</feature>
<feature type="transmembrane region" description="Helical" evidence="8">
    <location>
        <begin position="110"/>
        <end position="135"/>
    </location>
</feature>
<dbReference type="OrthoDB" id="8733891at2759"/>
<dbReference type="GO" id="GO:0007204">
    <property type="term" value="P:positive regulation of cytosolic calcium ion concentration"/>
    <property type="evidence" value="ECO:0007669"/>
    <property type="project" value="TreeGrafter"/>
</dbReference>
<evidence type="ECO:0000256" key="2">
    <source>
        <dbReference type="ARBA" id="ARBA00022692"/>
    </source>
</evidence>
<dbReference type="PRINTS" id="PR00237">
    <property type="entry name" value="GPCRRHODOPSN"/>
</dbReference>
<dbReference type="InterPro" id="IPR000276">
    <property type="entry name" value="GPCR_Rhodpsn"/>
</dbReference>
<sequence>MTYMRMNNSDDLNDSYVYEYGDLVVQCHLEEYDRITGISFIVICCFSFLGNSMLIYALARFEDLKRATMLFLLSLSVFDMLFTVTLPFWAADQLNEWTFGETMCKIVTAAYFVGIYGSLILLTAMTVDCFFFVVVRNQWFNRKRRLDCARAAVAASWIISVGACLKDALSSKVKNVNFIQSCDKVPSDDDEVGYYAQLVMLFAVPLLIITLCYGKILHTLMSSSGRRTYKTLLVVLLIIMAFVVCWGPYHVLMIMMTLQAGENCENKNLLYQAFVSCRILAYFHCCINPVLFLIRGRSRKILSRLLFCQAQQSELQIV</sequence>
<dbReference type="GO" id="GO:0009897">
    <property type="term" value="C:external side of plasma membrane"/>
    <property type="evidence" value="ECO:0007669"/>
    <property type="project" value="TreeGrafter"/>
</dbReference>
<evidence type="ECO:0000256" key="7">
    <source>
        <dbReference type="ARBA" id="ARBA00023224"/>
    </source>
</evidence>
<evidence type="ECO:0000256" key="1">
    <source>
        <dbReference type="ARBA" id="ARBA00004370"/>
    </source>
</evidence>
<evidence type="ECO:0000259" key="9">
    <source>
        <dbReference type="PROSITE" id="PS50262"/>
    </source>
</evidence>
<name>A0A8J4TXX3_CLAMG</name>
<evidence type="ECO:0000256" key="8">
    <source>
        <dbReference type="SAM" id="Phobius"/>
    </source>
</evidence>
<evidence type="ECO:0000256" key="4">
    <source>
        <dbReference type="ARBA" id="ARBA00023040"/>
    </source>
</evidence>
<dbReference type="PANTHER" id="PTHR10489">
    <property type="entry name" value="CELL ADHESION MOLECULE"/>
    <property type="match status" value="1"/>
</dbReference>
<evidence type="ECO:0000256" key="5">
    <source>
        <dbReference type="ARBA" id="ARBA00023136"/>
    </source>
</evidence>
<comment type="caution">
    <text evidence="10">The sequence shown here is derived from an EMBL/GenBank/DDBJ whole genome shotgun (WGS) entry which is preliminary data.</text>
</comment>
<reference evidence="10" key="1">
    <citation type="submission" date="2020-07" db="EMBL/GenBank/DDBJ databases">
        <title>Clarias magur genome sequencing, assembly and annotation.</title>
        <authorList>
            <person name="Kushwaha B."/>
            <person name="Kumar R."/>
            <person name="Das P."/>
            <person name="Joshi C.G."/>
            <person name="Kumar D."/>
            <person name="Nagpure N.S."/>
            <person name="Pandey M."/>
            <person name="Agarwal S."/>
            <person name="Srivastava S."/>
            <person name="Singh M."/>
            <person name="Sahoo L."/>
            <person name="Jayasankar P."/>
            <person name="Meher P.K."/>
            <person name="Koringa P.G."/>
            <person name="Iquebal M.A."/>
            <person name="Das S.P."/>
            <person name="Bit A."/>
            <person name="Patnaik S."/>
            <person name="Patel N."/>
            <person name="Shah T.M."/>
            <person name="Hinsu A."/>
            <person name="Jena J.K."/>
        </authorList>
    </citation>
    <scope>NUCLEOTIDE SEQUENCE</scope>
    <source>
        <strain evidence="10">CIFAMagur01</strain>
        <tissue evidence="10">Testis</tissue>
    </source>
</reference>
<keyword evidence="2 8" id="KW-0812">Transmembrane</keyword>
<comment type="subcellular location">
    <subcellularLocation>
        <location evidence="1">Membrane</location>
    </subcellularLocation>
</comment>
<dbReference type="Proteomes" id="UP000727407">
    <property type="component" value="Unassembled WGS sequence"/>
</dbReference>
<keyword evidence="6 10" id="KW-0675">Receptor</keyword>
<keyword evidence="5 8" id="KW-0472">Membrane</keyword>
<evidence type="ECO:0000256" key="6">
    <source>
        <dbReference type="ARBA" id="ARBA00023170"/>
    </source>
</evidence>
<dbReference type="GO" id="GO:0016493">
    <property type="term" value="F:C-C chemokine receptor activity"/>
    <property type="evidence" value="ECO:0007669"/>
    <property type="project" value="TreeGrafter"/>
</dbReference>
<dbReference type="PANTHER" id="PTHR10489:SF730">
    <property type="entry name" value="CHEMOKINE XC RECEPTOR 1"/>
    <property type="match status" value="1"/>
</dbReference>
<dbReference type="AlphaFoldDB" id="A0A8J4TXX3"/>
<evidence type="ECO:0000256" key="3">
    <source>
        <dbReference type="ARBA" id="ARBA00022989"/>
    </source>
</evidence>
<feature type="transmembrane region" description="Helical" evidence="8">
    <location>
        <begin position="70"/>
        <end position="90"/>
    </location>
</feature>
<accession>A0A8J4TXX3</accession>
<gene>
    <name evidence="10" type="primary">xcr1b.2</name>
    <name evidence="10" type="ORF">DAT39_007394</name>
</gene>
<organism evidence="10 11">
    <name type="scientific">Clarias magur</name>
    <name type="common">Asian catfish</name>
    <name type="synonym">Macropteronotus magur</name>
    <dbReference type="NCBI Taxonomy" id="1594786"/>
    <lineage>
        <taxon>Eukaryota</taxon>
        <taxon>Metazoa</taxon>
        <taxon>Chordata</taxon>
        <taxon>Craniata</taxon>
        <taxon>Vertebrata</taxon>
        <taxon>Euteleostomi</taxon>
        <taxon>Actinopterygii</taxon>
        <taxon>Neopterygii</taxon>
        <taxon>Teleostei</taxon>
        <taxon>Ostariophysi</taxon>
        <taxon>Siluriformes</taxon>
        <taxon>Clariidae</taxon>
        <taxon>Clarias</taxon>
    </lineage>
</organism>
<evidence type="ECO:0000313" key="10">
    <source>
        <dbReference type="EMBL" id="KAF5902830.1"/>
    </source>
</evidence>
<feature type="transmembrane region" description="Helical" evidence="8">
    <location>
        <begin position="229"/>
        <end position="249"/>
    </location>
</feature>
<protein>
    <submittedName>
        <fullName evidence="10">Chemokine XC receptor 1-like</fullName>
    </submittedName>
</protein>
<dbReference type="Pfam" id="PF00001">
    <property type="entry name" value="7tm_1"/>
    <property type="match status" value="1"/>
</dbReference>
<feature type="transmembrane region" description="Helical" evidence="8">
    <location>
        <begin position="38"/>
        <end position="58"/>
    </location>
</feature>
<keyword evidence="3 8" id="KW-1133">Transmembrane helix</keyword>
<dbReference type="GO" id="GO:0006955">
    <property type="term" value="P:immune response"/>
    <property type="evidence" value="ECO:0007669"/>
    <property type="project" value="TreeGrafter"/>
</dbReference>
<dbReference type="PROSITE" id="PS50262">
    <property type="entry name" value="G_PROTEIN_RECEP_F1_2"/>
    <property type="match status" value="1"/>
</dbReference>
<dbReference type="Gene3D" id="1.20.1070.10">
    <property type="entry name" value="Rhodopsin 7-helix transmembrane proteins"/>
    <property type="match status" value="1"/>
</dbReference>
<feature type="transmembrane region" description="Helical" evidence="8">
    <location>
        <begin position="269"/>
        <end position="294"/>
    </location>
</feature>
<dbReference type="EMBL" id="QNUK01000083">
    <property type="protein sequence ID" value="KAF5902830.1"/>
    <property type="molecule type" value="Genomic_DNA"/>
</dbReference>